<feature type="domain" description="Aminotransferase class V" evidence="3">
    <location>
        <begin position="79"/>
        <end position="371"/>
    </location>
</feature>
<dbReference type="InterPro" id="IPR000192">
    <property type="entry name" value="Aminotrans_V_dom"/>
</dbReference>
<dbReference type="KEGG" id="hba:Hbal_2674"/>
<dbReference type="InterPro" id="IPR015424">
    <property type="entry name" value="PyrdxlP-dep_Trfase"/>
</dbReference>
<dbReference type="InterPro" id="IPR015422">
    <property type="entry name" value="PyrdxlP-dep_Trfase_small"/>
</dbReference>
<protein>
    <submittedName>
        <fullName evidence="4">Aminotransferase class V</fullName>
    </submittedName>
</protein>
<keyword evidence="4" id="KW-0032">Aminotransferase</keyword>
<keyword evidence="5" id="KW-1185">Reference proteome</keyword>
<dbReference type="GO" id="GO:0008483">
    <property type="term" value="F:transaminase activity"/>
    <property type="evidence" value="ECO:0007669"/>
    <property type="project" value="UniProtKB-KW"/>
</dbReference>
<feature type="chain" id="PRO_5002973048" evidence="2">
    <location>
        <begin position="34"/>
        <end position="418"/>
    </location>
</feature>
<keyword evidence="4" id="KW-0808">Transferase</keyword>
<dbReference type="Proteomes" id="UP000002745">
    <property type="component" value="Chromosome"/>
</dbReference>
<dbReference type="Pfam" id="PF00266">
    <property type="entry name" value="Aminotran_5"/>
    <property type="match status" value="1"/>
</dbReference>
<dbReference type="HOGENOM" id="CLU_003433_2_1_5"/>
<evidence type="ECO:0000313" key="5">
    <source>
        <dbReference type="Proteomes" id="UP000002745"/>
    </source>
</evidence>
<organism evidence="4 5">
    <name type="scientific">Hirschia baltica (strain ATCC 49814 / DSM 5838 / IFAM 1418)</name>
    <dbReference type="NCBI Taxonomy" id="582402"/>
    <lineage>
        <taxon>Bacteria</taxon>
        <taxon>Pseudomonadati</taxon>
        <taxon>Pseudomonadota</taxon>
        <taxon>Alphaproteobacteria</taxon>
        <taxon>Hyphomonadales</taxon>
        <taxon>Hyphomonadaceae</taxon>
        <taxon>Hirschia</taxon>
    </lineage>
</organism>
<dbReference type="RefSeq" id="WP_015828498.1">
    <property type="nucleotide sequence ID" value="NC_012982.1"/>
</dbReference>
<evidence type="ECO:0000256" key="2">
    <source>
        <dbReference type="SAM" id="SignalP"/>
    </source>
</evidence>
<dbReference type="Gene3D" id="3.40.640.10">
    <property type="entry name" value="Type I PLP-dependent aspartate aminotransferase-like (Major domain)"/>
    <property type="match status" value="1"/>
</dbReference>
<keyword evidence="1" id="KW-0663">Pyridoxal phosphate</keyword>
<reference evidence="5" key="1">
    <citation type="journal article" date="2011" name="J. Bacteriol.">
        <title>Genome sequences of eight morphologically diverse alphaproteobacteria.</title>
        <authorList>
            <consortium name="US DOE Joint Genome Institute"/>
            <person name="Brown P.J."/>
            <person name="Kysela D.T."/>
            <person name="Buechlein A."/>
            <person name="Hemmerich C."/>
            <person name="Brun Y.V."/>
        </authorList>
    </citation>
    <scope>NUCLEOTIDE SEQUENCE [LARGE SCALE GENOMIC DNA]</scope>
    <source>
        <strain evidence="5">ATCC 49814 / DSM 5838 / IFAM 1418</strain>
    </source>
</reference>
<evidence type="ECO:0000259" key="3">
    <source>
        <dbReference type="Pfam" id="PF00266"/>
    </source>
</evidence>
<dbReference type="PANTHER" id="PTHR43586:SF8">
    <property type="entry name" value="CYSTEINE DESULFURASE 1, CHLOROPLASTIC"/>
    <property type="match status" value="1"/>
</dbReference>
<dbReference type="OrthoDB" id="9804366at2"/>
<proteinExistence type="predicted"/>
<dbReference type="InterPro" id="IPR015421">
    <property type="entry name" value="PyrdxlP-dep_Trfase_major"/>
</dbReference>
<sequence>MKMTRRNYLTLSTAGLAGAVSACAYGANSEAYAANETVTNFPDRHSFDLGKTVYLNAASQHPMLRQSQAEIDAYLAHKKTFAPGDDYHLNTKAPIEKFAKLVNVDPSDLTYVQSTTAGEQAILRSLGLPKKGAKIVTDTLHFFASLPVYADFEKKGCEVTWVKARDNKIHMEDMEKAIQPGTKLVALSLVSTFNGFQHDLKAVCDLAHSRGALVYADIIHAAGCIPLDLSESGVDFAACASYKWLMGDFGLGFLYASKAGRAHLERSNWGYYGMSEFKSHIYPFDPPSDTIVDYAFSDDTSGWFALGTYNHVTAAQLNGSLEYILAHGVDKIQSHANLLTAQLVEGMQTRGFDVITPEGTSTPIVAAAYQDAREKLGARFKDAGISTSISTHRIRPSVSVFNTSTDIEHFLDVLGNAQ</sequence>
<dbReference type="PROSITE" id="PS51318">
    <property type="entry name" value="TAT"/>
    <property type="match status" value="1"/>
</dbReference>
<dbReference type="PROSITE" id="PS51257">
    <property type="entry name" value="PROKAR_LIPOPROTEIN"/>
    <property type="match status" value="1"/>
</dbReference>
<dbReference type="eggNOG" id="COG0520">
    <property type="taxonomic scope" value="Bacteria"/>
</dbReference>
<dbReference type="EMBL" id="CP001678">
    <property type="protein sequence ID" value="ACT60348.1"/>
    <property type="molecule type" value="Genomic_DNA"/>
</dbReference>
<name>C6XPT3_HIRBI</name>
<dbReference type="PANTHER" id="PTHR43586">
    <property type="entry name" value="CYSTEINE DESULFURASE"/>
    <property type="match status" value="1"/>
</dbReference>
<dbReference type="AlphaFoldDB" id="C6XPT3"/>
<keyword evidence="2" id="KW-0732">Signal</keyword>
<evidence type="ECO:0000256" key="1">
    <source>
        <dbReference type="ARBA" id="ARBA00022898"/>
    </source>
</evidence>
<dbReference type="SUPFAM" id="SSF53383">
    <property type="entry name" value="PLP-dependent transferases"/>
    <property type="match status" value="1"/>
</dbReference>
<dbReference type="InterPro" id="IPR006311">
    <property type="entry name" value="TAT_signal"/>
</dbReference>
<dbReference type="STRING" id="582402.Hbal_2674"/>
<evidence type="ECO:0000313" key="4">
    <source>
        <dbReference type="EMBL" id="ACT60348.1"/>
    </source>
</evidence>
<dbReference type="Gene3D" id="3.90.1150.10">
    <property type="entry name" value="Aspartate Aminotransferase, domain 1"/>
    <property type="match status" value="1"/>
</dbReference>
<accession>C6XPT3</accession>
<gene>
    <name evidence="4" type="ordered locus">Hbal_2674</name>
</gene>
<feature type="signal peptide" evidence="2">
    <location>
        <begin position="1"/>
        <end position="33"/>
    </location>
</feature>